<sequence>MSEQTILRVGLIGCGEVAQVVHIPTLNFLSDYYQITYLCDVSQNALEHCQKKVTGGVVPEITKDANVLCKSDNVDVVFVVNSDEYHCAHAIIALENDKSVLIEKPMALNNRDADLIAEAAKKSKGKVMVGYMRRYAPIFEDAVKEIGGLDKINYARVRDIIGPNSVFVDQSGTYPKRFSDFTPEDGEDRTARATDLVHQGVDVETGIENPEPLVQRTWRFLNGLGSHDLSLMREALGMPKSVLASRIMNGNGPFLTAQFDYGSFICTYETGINSLPVFDACIEIIGQSKSVIVQYDTPYVKGLPIIMTIKENHDGAYHETKIRKTYEDPYTVEMKKLYDLVTKGTPVKTTPLDAELDLELFRMIIKAAK</sequence>
<dbReference type="InterPro" id="IPR036291">
    <property type="entry name" value="NAD(P)-bd_dom_sf"/>
</dbReference>
<keyword evidence="3" id="KW-1185">Reference proteome</keyword>
<evidence type="ECO:0000259" key="1">
    <source>
        <dbReference type="Pfam" id="PF01408"/>
    </source>
</evidence>
<dbReference type="GeneID" id="90037062"/>
<evidence type="ECO:0000313" key="3">
    <source>
        <dbReference type="Proteomes" id="UP001498771"/>
    </source>
</evidence>
<evidence type="ECO:0000313" key="2">
    <source>
        <dbReference type="EMBL" id="KAK7207653.1"/>
    </source>
</evidence>
<name>A0ABR1FCS6_9ASCO</name>
<dbReference type="SUPFAM" id="SSF51735">
    <property type="entry name" value="NAD(P)-binding Rossmann-fold domains"/>
    <property type="match status" value="1"/>
</dbReference>
<dbReference type="PANTHER" id="PTHR42840:SF7">
    <property type="entry name" value="BINDING ROSSMANN FOLD OXIDOREDUCTASE, PUTATIVE (AFU_ORTHOLOGUE AFUA_4G10190)-RELATED"/>
    <property type="match status" value="1"/>
</dbReference>
<reference evidence="2 3" key="1">
    <citation type="submission" date="2024-03" db="EMBL/GenBank/DDBJ databases">
        <title>Genome-scale model development and genomic sequencing of the oleaginous clade Lipomyces.</title>
        <authorList>
            <consortium name="Lawrence Berkeley National Laboratory"/>
            <person name="Czajka J.J."/>
            <person name="Han Y."/>
            <person name="Kim J."/>
            <person name="Mondo S.J."/>
            <person name="Hofstad B.A."/>
            <person name="Robles A."/>
            <person name="Haridas S."/>
            <person name="Riley R."/>
            <person name="LaButti K."/>
            <person name="Pangilinan J."/>
            <person name="Andreopoulos W."/>
            <person name="Lipzen A."/>
            <person name="Yan J."/>
            <person name="Wang M."/>
            <person name="Ng V."/>
            <person name="Grigoriev I.V."/>
            <person name="Spatafora J.W."/>
            <person name="Magnuson J.K."/>
            <person name="Baker S.E."/>
            <person name="Pomraning K.R."/>
        </authorList>
    </citation>
    <scope>NUCLEOTIDE SEQUENCE [LARGE SCALE GENOMIC DNA]</scope>
    <source>
        <strain evidence="2 3">Phaff 52-87</strain>
    </source>
</reference>
<dbReference type="SUPFAM" id="SSF55347">
    <property type="entry name" value="Glyceraldehyde-3-phosphate dehydrogenase-like, C-terminal domain"/>
    <property type="match status" value="1"/>
</dbReference>
<protein>
    <recommendedName>
        <fullName evidence="1">Gfo/Idh/MocA-like oxidoreductase N-terminal domain-containing protein</fullName>
    </recommendedName>
</protein>
<accession>A0ABR1FCS6</accession>
<organism evidence="2 3">
    <name type="scientific">Myxozyma melibiosi</name>
    <dbReference type="NCBI Taxonomy" id="54550"/>
    <lineage>
        <taxon>Eukaryota</taxon>
        <taxon>Fungi</taxon>
        <taxon>Dikarya</taxon>
        <taxon>Ascomycota</taxon>
        <taxon>Saccharomycotina</taxon>
        <taxon>Lipomycetes</taxon>
        <taxon>Lipomycetales</taxon>
        <taxon>Lipomycetaceae</taxon>
        <taxon>Myxozyma</taxon>
    </lineage>
</organism>
<dbReference type="InterPro" id="IPR000683">
    <property type="entry name" value="Gfo/Idh/MocA-like_OxRdtase_N"/>
</dbReference>
<comment type="caution">
    <text evidence="2">The sequence shown here is derived from an EMBL/GenBank/DDBJ whole genome shotgun (WGS) entry which is preliminary data.</text>
</comment>
<gene>
    <name evidence="2" type="ORF">BZA70DRAFT_271866</name>
</gene>
<feature type="domain" description="Gfo/Idh/MocA-like oxidoreductase N-terminal" evidence="1">
    <location>
        <begin position="7"/>
        <end position="131"/>
    </location>
</feature>
<dbReference type="Proteomes" id="UP001498771">
    <property type="component" value="Unassembled WGS sequence"/>
</dbReference>
<dbReference type="PANTHER" id="PTHR42840">
    <property type="entry name" value="NAD(P)-BINDING ROSSMANN-FOLD SUPERFAMILY PROTEIN-RELATED"/>
    <property type="match status" value="1"/>
</dbReference>
<proteinExistence type="predicted"/>
<dbReference type="EMBL" id="JBBJBU010000001">
    <property type="protein sequence ID" value="KAK7207653.1"/>
    <property type="molecule type" value="Genomic_DNA"/>
</dbReference>
<dbReference type="Gene3D" id="3.30.360.10">
    <property type="entry name" value="Dihydrodipicolinate Reductase, domain 2"/>
    <property type="match status" value="1"/>
</dbReference>
<dbReference type="RefSeq" id="XP_064770686.1">
    <property type="nucleotide sequence ID" value="XM_064911550.1"/>
</dbReference>
<dbReference type="Gene3D" id="3.40.50.720">
    <property type="entry name" value="NAD(P)-binding Rossmann-like Domain"/>
    <property type="match status" value="1"/>
</dbReference>
<dbReference type="Pfam" id="PF01408">
    <property type="entry name" value="GFO_IDH_MocA"/>
    <property type="match status" value="1"/>
</dbReference>